<accession>E0S7D4</accession>
<reference evidence="1 2" key="1">
    <citation type="journal article" date="2010" name="Nat. Commun.">
        <title>The complete sequence of the smallest known nuclear genome from the microsporidian Encephalitozoon intestinalis.</title>
        <authorList>
            <person name="Corradi N."/>
            <person name="Pombert J.-F."/>
            <person name="Farinelli L."/>
            <person name="Didier E.S."/>
            <person name="Keeling P.J."/>
        </authorList>
    </citation>
    <scope>NUCLEOTIDE SEQUENCE [LARGE SCALE GENOMIC DNA]</scope>
    <source>
        <strain evidence="1 2">ATCC 50506</strain>
    </source>
</reference>
<dbReference type="Gene3D" id="2.130.10.10">
    <property type="entry name" value="YVTN repeat-like/Quinoprotein amine dehydrogenase"/>
    <property type="match status" value="1"/>
</dbReference>
<protein>
    <submittedName>
        <fullName evidence="1">Uncharacterized protein</fullName>
    </submittedName>
</protein>
<dbReference type="GO" id="GO:0032040">
    <property type="term" value="C:small-subunit processome"/>
    <property type="evidence" value="ECO:0007669"/>
    <property type="project" value="TreeGrafter"/>
</dbReference>
<dbReference type="Proteomes" id="UP000002313">
    <property type="component" value="Chromosome VI"/>
</dbReference>
<reference evidence="1 2" key="2">
    <citation type="journal article" date="2012" name="Proc. Natl. Acad. Sci. U.S.A.">
        <title>Gain and loss of multiple functionally related, horizontally transferred genes in the reduced genomes of two microsporidian parasites.</title>
        <authorList>
            <person name="Pombert J.-F."/>
            <person name="Selman M."/>
            <person name="Burki F."/>
            <person name="Bardell F.T."/>
            <person name="Farinelli L."/>
            <person name="Solter L.F."/>
            <person name="Whitman D.W."/>
            <person name="Weiss L.M."/>
            <person name="Corradi N."/>
            <person name="Keeling P.J."/>
        </authorList>
    </citation>
    <scope>NUCLEOTIDE SEQUENCE [LARGE SCALE GENOMIC DNA]</scope>
    <source>
        <strain evidence="1 2">ATCC 50506</strain>
    </source>
</reference>
<name>E0S7D4_ENCIT</name>
<dbReference type="OrthoDB" id="2186662at2759"/>
<dbReference type="KEGG" id="ein:Eint_060040"/>
<dbReference type="PANTHER" id="PTHR44163">
    <property type="entry name" value="U3 SMALL NUCLEOLAR RNA-ASSOCIATED PROTEIN 4 HOMOLOG"/>
    <property type="match status" value="1"/>
</dbReference>
<dbReference type="SUPFAM" id="SSF50998">
    <property type="entry name" value="Quinoprotein alcohol dehydrogenase-like"/>
    <property type="match status" value="1"/>
</dbReference>
<dbReference type="GO" id="GO:0034455">
    <property type="term" value="C:t-UTP complex"/>
    <property type="evidence" value="ECO:0007669"/>
    <property type="project" value="TreeGrafter"/>
</dbReference>
<proteinExistence type="predicted"/>
<dbReference type="VEuPathDB" id="MicrosporidiaDB:Eint_060040"/>
<dbReference type="EMBL" id="CP001947">
    <property type="protein sequence ID" value="ADM11613.1"/>
    <property type="molecule type" value="Genomic_DNA"/>
</dbReference>
<dbReference type="PANTHER" id="PTHR44163:SF1">
    <property type="entry name" value="U3 SMALL NUCLEOLAR RNA-ASSOCIATED PROTEIN 4 HOMOLOG"/>
    <property type="match status" value="1"/>
</dbReference>
<dbReference type="SUPFAM" id="SSF50978">
    <property type="entry name" value="WD40 repeat-like"/>
    <property type="match status" value="1"/>
</dbReference>
<dbReference type="RefSeq" id="XP_003072973.1">
    <property type="nucleotide sequence ID" value="XM_003072927.1"/>
</dbReference>
<evidence type="ECO:0000313" key="1">
    <source>
        <dbReference type="EMBL" id="ADM11613.1"/>
    </source>
</evidence>
<dbReference type="InterPro" id="IPR036322">
    <property type="entry name" value="WD40_repeat_dom_sf"/>
</dbReference>
<gene>
    <name evidence="1" type="ORF">Eint_060040</name>
</gene>
<dbReference type="InterPro" id="IPR046351">
    <property type="entry name" value="UTP4"/>
</dbReference>
<organism evidence="1 2">
    <name type="scientific">Encephalitozoon intestinalis (strain ATCC 50506)</name>
    <name type="common">Microsporidian parasite</name>
    <name type="synonym">Septata intestinalis</name>
    <dbReference type="NCBI Taxonomy" id="876142"/>
    <lineage>
        <taxon>Eukaryota</taxon>
        <taxon>Fungi</taxon>
        <taxon>Fungi incertae sedis</taxon>
        <taxon>Microsporidia</taxon>
        <taxon>Unikaryonidae</taxon>
        <taxon>Encephalitozoon</taxon>
    </lineage>
</organism>
<dbReference type="InterPro" id="IPR015943">
    <property type="entry name" value="WD40/YVTN_repeat-like_dom_sf"/>
</dbReference>
<dbReference type="HOGENOM" id="CLU_030361_0_0_1"/>
<dbReference type="GeneID" id="9699293"/>
<dbReference type="GO" id="GO:0030686">
    <property type="term" value="C:90S preribosome"/>
    <property type="evidence" value="ECO:0007669"/>
    <property type="project" value="InterPro"/>
</dbReference>
<dbReference type="GO" id="GO:0003723">
    <property type="term" value="F:RNA binding"/>
    <property type="evidence" value="ECO:0007669"/>
    <property type="project" value="TreeGrafter"/>
</dbReference>
<dbReference type="GO" id="GO:0000462">
    <property type="term" value="P:maturation of SSU-rRNA from tricistronic rRNA transcript (SSU-rRNA, 5.8S rRNA, LSU-rRNA)"/>
    <property type="evidence" value="ECO:0007669"/>
    <property type="project" value="InterPro"/>
</dbReference>
<sequence>MKLNLFKNIKRKPFSIVAMSSNGTTIVLFRKDKTLELFDSYTLVPYFTMEFGYEVVTSSFVDFHTVACGTECGKLVFFNTRTLDIMYTNVDGIPSNIAANSYGLRYDQRLFYYSIGCNVYEKKNMDADLVYRGNSKITSLFLSPDQSLIIGDAEGKIKMLRCDKMVSEIQLSSGKINMICHITGNTYVSVCDYGNFYYFDTDLELVLQTVKVRNSPLNVCAYVNDKLHLSGADSRIVAFSRNGRKFIKSYQVDTHYAEVRNIAVDNGRVLTSGEDTIMSVVWPTPNKYLENKIFHRSVELEVSKVNKMFYINNRSSIDFYLLDSDPKDNNDEETSEDLSQNDMGITFKLSRSSIKNIGYKSHDYKYKIKIYTEGNAFCSSAPDDFSYLAYSNSTETRVISLSPDQEIKVRNRLGKASRLITRKDLIVLQSYKREVLLIDLKTGETLRKILFDDYREVVYLVGDLLVLGHSKVIYSISDPSISSSLDVEGEVLNVCEYGKDHFIVLSMAKSLEAKKEYFVYKVSLSDFIVEKIKFFETYSLITSVSVLEDNIIFSSSNAIQIFDNEMREERYSLGAVIYSCKAIEGEIIAIQDSWNNIRLGLPPSIFKEKFSNK</sequence>
<dbReference type="InterPro" id="IPR011047">
    <property type="entry name" value="Quinoprotein_ADH-like_sf"/>
</dbReference>
<dbReference type="AlphaFoldDB" id="E0S7D4"/>
<evidence type="ECO:0000313" key="2">
    <source>
        <dbReference type="Proteomes" id="UP000002313"/>
    </source>
</evidence>
<keyword evidence="2" id="KW-1185">Reference proteome</keyword>